<evidence type="ECO:0000313" key="2">
    <source>
        <dbReference type="EMBL" id="RNL83581.1"/>
    </source>
</evidence>
<sequence>MSPLTATRNPKTRGWMTIEEVCDELQVARSTFNDWRAKGRGPKCVKLPNGGLRIRHTEFDRWINSLEEAS</sequence>
<evidence type="ECO:0000259" key="1">
    <source>
        <dbReference type="Pfam" id="PF12728"/>
    </source>
</evidence>
<organism evidence="2 3">
    <name type="scientific">Halostreptopolyspora alba</name>
    <dbReference type="NCBI Taxonomy" id="2487137"/>
    <lineage>
        <taxon>Bacteria</taxon>
        <taxon>Bacillati</taxon>
        <taxon>Actinomycetota</taxon>
        <taxon>Actinomycetes</taxon>
        <taxon>Streptosporangiales</taxon>
        <taxon>Nocardiopsidaceae</taxon>
        <taxon>Halostreptopolyspora</taxon>
    </lineage>
</organism>
<protein>
    <submittedName>
        <fullName evidence="2">DNA-binding protein</fullName>
    </submittedName>
</protein>
<reference evidence="2 3" key="1">
    <citation type="submission" date="2018-11" db="EMBL/GenBank/DDBJ databases">
        <title>The genome draft of YIM 96095.</title>
        <authorList>
            <person name="Tang S.-K."/>
            <person name="Chunyu W.-X."/>
            <person name="Feng Y.-Z."/>
        </authorList>
    </citation>
    <scope>NUCLEOTIDE SEQUENCE [LARGE SCALE GENOMIC DNA]</scope>
    <source>
        <strain evidence="2 3">YIM 96095</strain>
    </source>
</reference>
<dbReference type="GO" id="GO:0003677">
    <property type="term" value="F:DNA binding"/>
    <property type="evidence" value="ECO:0007669"/>
    <property type="project" value="UniProtKB-KW"/>
</dbReference>
<dbReference type="InterPro" id="IPR041657">
    <property type="entry name" value="HTH_17"/>
</dbReference>
<gene>
    <name evidence="2" type="ORF">EFW17_15100</name>
</gene>
<proteinExistence type="predicted"/>
<keyword evidence="2" id="KW-0238">DNA-binding</keyword>
<dbReference type="OrthoDB" id="194758at2"/>
<dbReference type="Proteomes" id="UP000269198">
    <property type="component" value="Unassembled WGS sequence"/>
</dbReference>
<comment type="caution">
    <text evidence="2">The sequence shown here is derived from an EMBL/GenBank/DDBJ whole genome shotgun (WGS) entry which is preliminary data.</text>
</comment>
<evidence type="ECO:0000313" key="3">
    <source>
        <dbReference type="Proteomes" id="UP000269198"/>
    </source>
</evidence>
<dbReference type="Pfam" id="PF12728">
    <property type="entry name" value="HTH_17"/>
    <property type="match status" value="1"/>
</dbReference>
<dbReference type="AlphaFoldDB" id="A0A3N0E6V1"/>
<dbReference type="EMBL" id="RJMB01000015">
    <property type="protein sequence ID" value="RNL83581.1"/>
    <property type="molecule type" value="Genomic_DNA"/>
</dbReference>
<keyword evidence="3" id="KW-1185">Reference proteome</keyword>
<name>A0A3N0E6V1_9ACTN</name>
<dbReference type="SUPFAM" id="SSF46955">
    <property type="entry name" value="Putative DNA-binding domain"/>
    <property type="match status" value="1"/>
</dbReference>
<accession>A0A3N0E6V1</accession>
<feature type="domain" description="Helix-turn-helix" evidence="1">
    <location>
        <begin position="15"/>
        <end position="65"/>
    </location>
</feature>
<dbReference type="InterPro" id="IPR009061">
    <property type="entry name" value="DNA-bd_dom_put_sf"/>
</dbReference>